<dbReference type="Gene3D" id="3.10.450.50">
    <property type="match status" value="1"/>
</dbReference>
<dbReference type="GeneID" id="27701536"/>
<dbReference type="HOGENOM" id="CLU_107714_1_0_1"/>
<keyword evidence="2" id="KW-1185">Reference proteome</keyword>
<protein>
    <recommendedName>
        <fullName evidence="3">SnoaL-like domain-containing protein</fullName>
    </recommendedName>
</protein>
<dbReference type="EMBL" id="KN846992">
    <property type="protein sequence ID" value="KIW90825.1"/>
    <property type="molecule type" value="Genomic_DNA"/>
</dbReference>
<reference evidence="1" key="1">
    <citation type="submission" date="2015-01" db="EMBL/GenBank/DDBJ databases">
        <title>The Genome Sequence of Cladophialophora bantiana CBS 173.52.</title>
        <authorList>
            <consortium name="The Broad Institute Genomics Platform"/>
            <person name="Cuomo C."/>
            <person name="de Hoog S."/>
            <person name="Gorbushina A."/>
            <person name="Stielow B."/>
            <person name="Teixiera M."/>
            <person name="Abouelleil A."/>
            <person name="Chapman S.B."/>
            <person name="Priest M."/>
            <person name="Young S.K."/>
            <person name="Wortman J."/>
            <person name="Nusbaum C."/>
            <person name="Birren B."/>
        </authorList>
    </citation>
    <scope>NUCLEOTIDE SEQUENCE [LARGE SCALE GENOMIC DNA]</scope>
    <source>
        <strain evidence="1">CBS 173.52</strain>
    </source>
</reference>
<sequence>MGYNTEGTEWPADNVTPSVKALIDRFFNLLDNTGSDVGNILADEVFAKDAVAQFGMHTFEGSEQIRKSRDNAWTLFTARQHRVLRVYTHDKEGTDLLFIGHVAMDLKNGKHVAGEFTGRFTIADASSPSPQLKSYAIWAVRSFLPSILQELTIRNRTLVHS</sequence>
<dbReference type="RefSeq" id="XP_016617494.1">
    <property type="nucleotide sequence ID" value="XM_016766336.1"/>
</dbReference>
<dbReference type="Proteomes" id="UP000053789">
    <property type="component" value="Unassembled WGS sequence"/>
</dbReference>
<dbReference type="AlphaFoldDB" id="A0A0D2HJ74"/>
<dbReference type="OrthoDB" id="3468019at2759"/>
<proteinExistence type="predicted"/>
<dbReference type="VEuPathDB" id="FungiDB:Z519_08608"/>
<evidence type="ECO:0008006" key="3">
    <source>
        <dbReference type="Google" id="ProtNLM"/>
    </source>
</evidence>
<accession>A0A0D2HJ74</accession>
<evidence type="ECO:0000313" key="2">
    <source>
        <dbReference type="Proteomes" id="UP000053789"/>
    </source>
</evidence>
<dbReference type="InterPro" id="IPR032710">
    <property type="entry name" value="NTF2-like_dom_sf"/>
</dbReference>
<name>A0A0D2HJ74_CLAB1</name>
<evidence type="ECO:0000313" key="1">
    <source>
        <dbReference type="EMBL" id="KIW90825.1"/>
    </source>
</evidence>
<gene>
    <name evidence="1" type="ORF">Z519_08608</name>
</gene>
<organism evidence="1 2">
    <name type="scientific">Cladophialophora bantiana (strain ATCC 10958 / CBS 173.52 / CDC B-1940 / NIH 8579)</name>
    <name type="common">Xylohypha bantiana</name>
    <dbReference type="NCBI Taxonomy" id="1442370"/>
    <lineage>
        <taxon>Eukaryota</taxon>
        <taxon>Fungi</taxon>
        <taxon>Dikarya</taxon>
        <taxon>Ascomycota</taxon>
        <taxon>Pezizomycotina</taxon>
        <taxon>Eurotiomycetes</taxon>
        <taxon>Chaetothyriomycetidae</taxon>
        <taxon>Chaetothyriales</taxon>
        <taxon>Herpotrichiellaceae</taxon>
        <taxon>Cladophialophora</taxon>
    </lineage>
</organism>
<dbReference type="SUPFAM" id="SSF54427">
    <property type="entry name" value="NTF2-like"/>
    <property type="match status" value="1"/>
</dbReference>